<evidence type="ECO:0000259" key="7">
    <source>
        <dbReference type="Pfam" id="PF00725"/>
    </source>
</evidence>
<evidence type="ECO:0000259" key="8">
    <source>
        <dbReference type="Pfam" id="PF02737"/>
    </source>
</evidence>
<dbReference type="Pfam" id="PF00725">
    <property type="entry name" value="3HCDH"/>
    <property type="match status" value="1"/>
</dbReference>
<organism evidence="9 10">
    <name type="scientific">Tepidanaerobacter acetatoxydans (strain DSM 21804 / JCM 16047 / Re1)</name>
    <dbReference type="NCBI Taxonomy" id="1209989"/>
    <lineage>
        <taxon>Bacteria</taxon>
        <taxon>Bacillati</taxon>
        <taxon>Bacillota</taxon>
        <taxon>Clostridia</taxon>
        <taxon>Thermosediminibacterales</taxon>
        <taxon>Tepidanaerobacteraceae</taxon>
        <taxon>Tepidanaerobacter</taxon>
    </lineage>
</organism>
<feature type="domain" description="3-hydroxyacyl-CoA dehydrogenase C-terminal" evidence="7">
    <location>
        <begin position="221"/>
        <end position="319"/>
    </location>
</feature>
<dbReference type="KEGG" id="tae:TepiRe1_2102"/>
<dbReference type="GO" id="GO:0070403">
    <property type="term" value="F:NAD+ binding"/>
    <property type="evidence" value="ECO:0007669"/>
    <property type="project" value="InterPro"/>
</dbReference>
<dbReference type="AlphaFoldDB" id="F4LQS7"/>
<evidence type="ECO:0000256" key="5">
    <source>
        <dbReference type="PIRSR" id="PIRSR000105-1"/>
    </source>
</evidence>
<dbReference type="SUPFAM" id="SSF48179">
    <property type="entry name" value="6-phosphogluconate dehydrogenase C-terminal domain-like"/>
    <property type="match status" value="1"/>
</dbReference>
<feature type="binding site" evidence="6">
    <location>
        <position position="311"/>
    </location>
    <ligand>
        <name>NAD(+)</name>
        <dbReference type="ChEBI" id="CHEBI:57540"/>
    </ligand>
</feature>
<dbReference type="eggNOG" id="COG1250">
    <property type="taxonomic scope" value="Bacteria"/>
</dbReference>
<dbReference type="Pfam" id="PF02737">
    <property type="entry name" value="3HCDH_N"/>
    <property type="match status" value="1"/>
</dbReference>
<dbReference type="InterPro" id="IPR008927">
    <property type="entry name" value="6-PGluconate_DH-like_C_sf"/>
</dbReference>
<reference evidence="10" key="1">
    <citation type="journal article" date="2013" name="Genome Announc.">
        <title>First genome sequence of a syntrophic acetate-oxidizing bacterium, Tepidanaerobacter acetatoxydans strain Re1.</title>
        <authorList>
            <person name="Manzoor S."/>
            <person name="Bongcam-Rudloff E."/>
            <person name="Schnurer A."/>
            <person name="Muller B."/>
        </authorList>
    </citation>
    <scope>NUCLEOTIDE SEQUENCE [LARGE SCALE GENOMIC DNA]</scope>
    <source>
        <strain evidence="10">Re1</strain>
    </source>
</reference>
<accession>F4LQS7</accession>
<dbReference type="PIRSF" id="PIRSF000105">
    <property type="entry name" value="HCDH"/>
    <property type="match status" value="1"/>
</dbReference>
<dbReference type="STRING" id="1209989.TepRe1_1952"/>
<comment type="pathway">
    <text evidence="1">Lipid metabolism; butanoate metabolism.</text>
</comment>
<feature type="binding site" evidence="6">
    <location>
        <position position="177"/>
    </location>
    <ligand>
        <name>NAD(+)</name>
        <dbReference type="ChEBI" id="CHEBI:57540"/>
    </ligand>
</feature>
<dbReference type="KEGG" id="tep:TepRe1_1952"/>
<sequence>MDINGFGFYKSKAISLDVYFAVNHMKERLLIMQAKDVCRIAIGGAGIMGTSIAQIFAKYGYSVVLYDIVTKSIENGKKLIAINQETAIAEGEIKPEDSKELLDRISFSMDPKCFSNADFVIEAIVEDMKVKHDFWFQVSEIVPTGAILTTNTSGLSITEIAKAVKKPERFAGMHWVNPPHIVPLVEVICGEKTDLAAAETIAEVAIKIGKKPVMVKKDAQGFILNRLQFCILREAMHIVESGIAGIEDVDAVMKYGLGMRYACLGPFEIADLGGLDTFYSIASYLFADLSDMKEPPKMFSDLIDQQFYGTKSGRGFYDYSNGKAEKVIEKRDKDFIKIANCLYKSTGRK</sequence>
<keyword evidence="10" id="KW-1185">Reference proteome</keyword>
<dbReference type="GO" id="GO:0016616">
    <property type="term" value="F:oxidoreductase activity, acting on the CH-OH group of donors, NAD or NADP as acceptor"/>
    <property type="evidence" value="ECO:0007669"/>
    <property type="project" value="InterPro"/>
</dbReference>
<protein>
    <recommendedName>
        <fullName evidence="4">3-hydroxybutyryl-CoA dehydrogenase</fullName>
    </recommendedName>
</protein>
<feature type="binding site" evidence="6">
    <location>
        <position position="126"/>
    </location>
    <ligand>
        <name>NAD(+)</name>
        <dbReference type="ChEBI" id="CHEBI:57540"/>
    </ligand>
</feature>
<evidence type="ECO:0000256" key="2">
    <source>
        <dbReference type="ARBA" id="ARBA00009463"/>
    </source>
</evidence>
<dbReference type="Gene3D" id="3.40.50.720">
    <property type="entry name" value="NAD(P)-binding Rossmann-like Domain"/>
    <property type="match status" value="1"/>
</dbReference>
<dbReference type="InterPro" id="IPR036291">
    <property type="entry name" value="NAD(P)-bd_dom_sf"/>
</dbReference>
<proteinExistence type="inferred from homology"/>
<evidence type="ECO:0000256" key="1">
    <source>
        <dbReference type="ARBA" id="ARBA00005086"/>
    </source>
</evidence>
<dbReference type="EMBL" id="HF563609">
    <property type="protein sequence ID" value="CDI40892.1"/>
    <property type="molecule type" value="Genomic_DNA"/>
</dbReference>
<dbReference type="HOGENOM" id="CLU_009834_2_0_9"/>
<dbReference type="InterPro" id="IPR013328">
    <property type="entry name" value="6PGD_dom2"/>
</dbReference>
<dbReference type="Gene3D" id="1.10.1040.10">
    <property type="entry name" value="N-(1-d-carboxylethyl)-l-norvaline Dehydrogenase, domain 2"/>
    <property type="match status" value="1"/>
</dbReference>
<dbReference type="PANTHER" id="PTHR48075">
    <property type="entry name" value="3-HYDROXYACYL-COA DEHYDROGENASE FAMILY PROTEIN"/>
    <property type="match status" value="1"/>
</dbReference>
<dbReference type="SUPFAM" id="SSF51735">
    <property type="entry name" value="NAD(P)-binding Rossmann-fold domains"/>
    <property type="match status" value="1"/>
</dbReference>
<gene>
    <name evidence="9" type="ordered locus">TEPIRE1_2102</name>
</gene>
<dbReference type="FunFam" id="3.40.50.720:FF:000009">
    <property type="entry name" value="Fatty oxidation complex, alpha subunit"/>
    <property type="match status" value="1"/>
</dbReference>
<name>F4LQS7_TEPAE</name>
<feature type="binding site" evidence="6">
    <location>
        <position position="67"/>
    </location>
    <ligand>
        <name>NAD(+)</name>
        <dbReference type="ChEBI" id="CHEBI:57540"/>
    </ligand>
</feature>
<comment type="similarity">
    <text evidence="2">Belongs to the 3-hydroxyacyl-CoA dehydrogenase family.</text>
</comment>
<evidence type="ECO:0000313" key="9">
    <source>
        <dbReference type="EMBL" id="CDI40892.1"/>
    </source>
</evidence>
<feature type="domain" description="3-hydroxyacyl-CoA dehydrogenase NAD binding" evidence="8">
    <location>
        <begin position="40"/>
        <end position="218"/>
    </location>
</feature>
<feature type="binding site" evidence="6">
    <location>
        <position position="153"/>
    </location>
    <ligand>
        <name>NAD(+)</name>
        <dbReference type="ChEBI" id="CHEBI:57540"/>
    </ligand>
</feature>
<feature type="binding site" evidence="6">
    <location>
        <position position="131"/>
    </location>
    <ligand>
        <name>NAD(+)</name>
        <dbReference type="ChEBI" id="CHEBI:57540"/>
    </ligand>
</feature>
<evidence type="ECO:0000256" key="4">
    <source>
        <dbReference type="ARBA" id="ARBA00067747"/>
    </source>
</evidence>
<evidence type="ECO:0000256" key="3">
    <source>
        <dbReference type="ARBA" id="ARBA00023002"/>
    </source>
</evidence>
<dbReference type="InterPro" id="IPR006176">
    <property type="entry name" value="3-OHacyl-CoA_DH_NAD-bd"/>
</dbReference>
<dbReference type="InterPro" id="IPR022694">
    <property type="entry name" value="3-OHacyl-CoA_DH"/>
</dbReference>
<dbReference type="Proteomes" id="UP000010802">
    <property type="component" value="Chromosome"/>
</dbReference>
<keyword evidence="3 9" id="KW-0560">Oxidoreductase</keyword>
<dbReference type="GO" id="GO:0006631">
    <property type="term" value="P:fatty acid metabolic process"/>
    <property type="evidence" value="ECO:0007669"/>
    <property type="project" value="InterPro"/>
</dbReference>
<evidence type="ECO:0000256" key="6">
    <source>
        <dbReference type="PIRSR" id="PIRSR000105-2"/>
    </source>
</evidence>
<feature type="binding site" evidence="6">
    <location>
        <begin position="44"/>
        <end position="49"/>
    </location>
    <ligand>
        <name>NAD(+)</name>
        <dbReference type="ChEBI" id="CHEBI:57540"/>
    </ligand>
</feature>
<feature type="site" description="Important for catalytic activity" evidence="5">
    <location>
        <position position="174"/>
    </location>
</feature>
<evidence type="ECO:0000313" key="10">
    <source>
        <dbReference type="Proteomes" id="UP000010802"/>
    </source>
</evidence>
<dbReference type="PANTHER" id="PTHR48075:SF5">
    <property type="entry name" value="3-HYDROXYBUTYRYL-COA DEHYDROGENASE"/>
    <property type="match status" value="1"/>
</dbReference>
<dbReference type="InterPro" id="IPR006108">
    <property type="entry name" value="3HC_DH_C"/>
</dbReference>
<keyword evidence="6" id="KW-0520">NAD</keyword>